<dbReference type="AlphaFoldDB" id="A0A7N0R866"/>
<evidence type="ECO:0000313" key="4">
    <source>
        <dbReference type="Proteomes" id="UP000594263"/>
    </source>
</evidence>
<feature type="compositionally biased region" description="Basic and acidic residues" evidence="1">
    <location>
        <begin position="84"/>
        <end position="97"/>
    </location>
</feature>
<dbReference type="EnsemblPlants" id="Kaladp0001s0092.1.v1.1">
    <property type="protein sequence ID" value="Kaladp0001s0092.1.v1.1.CDS.1"/>
    <property type="gene ID" value="Kaladp0001s0092.v1.1"/>
</dbReference>
<keyword evidence="4" id="KW-1185">Reference proteome</keyword>
<reference evidence="3" key="1">
    <citation type="submission" date="2021-01" db="UniProtKB">
        <authorList>
            <consortium name="EnsemblPlants"/>
        </authorList>
    </citation>
    <scope>IDENTIFICATION</scope>
</reference>
<evidence type="ECO:0000256" key="2">
    <source>
        <dbReference type="SAM" id="SignalP"/>
    </source>
</evidence>
<evidence type="ECO:0000256" key="1">
    <source>
        <dbReference type="SAM" id="MobiDB-lite"/>
    </source>
</evidence>
<feature type="chain" id="PRO_5029781611" evidence="2">
    <location>
        <begin position="29"/>
        <end position="105"/>
    </location>
</feature>
<evidence type="ECO:0000313" key="3">
    <source>
        <dbReference type="EnsemblPlants" id="Kaladp0001s0092.1.v1.1.CDS.1"/>
    </source>
</evidence>
<feature type="signal peptide" evidence="2">
    <location>
        <begin position="1"/>
        <end position="28"/>
    </location>
</feature>
<feature type="region of interest" description="Disordered" evidence="1">
    <location>
        <begin position="64"/>
        <end position="105"/>
    </location>
</feature>
<sequence>MSSTTACASVAFLVGVVLILSVPSLSMGTDVIEHEKRSAVRGFLAPGSGSDPPTLENEKLLAHVKKPAHKEQPVPPLKPPRKGGRSEGRKPVPDPPRKLGLGGRG</sequence>
<accession>A0A7N0R866</accession>
<dbReference type="Gramene" id="Kaladp0001s0092.1.v1.1">
    <property type="protein sequence ID" value="Kaladp0001s0092.1.v1.1.CDS.1"/>
    <property type="gene ID" value="Kaladp0001s0092.v1.1"/>
</dbReference>
<keyword evidence="2" id="KW-0732">Signal</keyword>
<proteinExistence type="predicted"/>
<organism evidence="3 4">
    <name type="scientific">Kalanchoe fedtschenkoi</name>
    <name type="common">Lavender scallops</name>
    <name type="synonym">South American air plant</name>
    <dbReference type="NCBI Taxonomy" id="63787"/>
    <lineage>
        <taxon>Eukaryota</taxon>
        <taxon>Viridiplantae</taxon>
        <taxon>Streptophyta</taxon>
        <taxon>Embryophyta</taxon>
        <taxon>Tracheophyta</taxon>
        <taxon>Spermatophyta</taxon>
        <taxon>Magnoliopsida</taxon>
        <taxon>eudicotyledons</taxon>
        <taxon>Gunneridae</taxon>
        <taxon>Pentapetalae</taxon>
        <taxon>Saxifragales</taxon>
        <taxon>Crassulaceae</taxon>
        <taxon>Kalanchoe</taxon>
    </lineage>
</organism>
<dbReference type="Proteomes" id="UP000594263">
    <property type="component" value="Unplaced"/>
</dbReference>
<protein>
    <submittedName>
        <fullName evidence="3">Uncharacterized protein</fullName>
    </submittedName>
</protein>
<name>A0A7N0R866_KALFE</name>